<gene>
    <name evidence="1" type="ORF">SE17_07495</name>
</gene>
<name>A0A0P9FKP4_9CHLR</name>
<keyword evidence="2" id="KW-1185">Reference proteome</keyword>
<dbReference type="Gene3D" id="2.120.10.30">
    <property type="entry name" value="TolB, C-terminal domain"/>
    <property type="match status" value="1"/>
</dbReference>
<evidence type="ECO:0000313" key="1">
    <source>
        <dbReference type="EMBL" id="KPV53795.1"/>
    </source>
</evidence>
<dbReference type="AlphaFoldDB" id="A0A0P9FKP4"/>
<accession>A0A0P9FKP4</accession>
<reference evidence="1 2" key="1">
    <citation type="submission" date="2015-09" db="EMBL/GenBank/DDBJ databases">
        <title>Draft genome sequence of Kouleothrix aurantiaca JCM 19913.</title>
        <authorList>
            <person name="Hemp J."/>
        </authorList>
    </citation>
    <scope>NUCLEOTIDE SEQUENCE [LARGE SCALE GENOMIC DNA]</scope>
    <source>
        <strain evidence="1 2">COM-B</strain>
    </source>
</reference>
<proteinExistence type="predicted"/>
<dbReference type="SUPFAM" id="SSF82171">
    <property type="entry name" value="DPP6 N-terminal domain-like"/>
    <property type="match status" value="1"/>
</dbReference>
<dbReference type="InterPro" id="IPR011659">
    <property type="entry name" value="WD40"/>
</dbReference>
<evidence type="ECO:0000313" key="2">
    <source>
        <dbReference type="Proteomes" id="UP000050509"/>
    </source>
</evidence>
<dbReference type="EMBL" id="LJCR01000176">
    <property type="protein sequence ID" value="KPV53795.1"/>
    <property type="molecule type" value="Genomic_DNA"/>
</dbReference>
<sequence>MNVHKEQINPITYLVDATTGITHTLSAAAAWQGQGYSAMRQGFIPGDWYPSDIAYMAWSPDGQQIAINATGALYLFDASDLRINKQFNNGFMSQPQWSADGHTIFIGQYVLREGTPTSLSPSSQMPGTQSVQLDIDTGAMQPLDRDFTIPSWSPDRRQFVTATYSGQSLNLYSANGDFVRELSVGGFISYFLWSSDSKEIVAFVSVNPALTRVVRIRMSGEIQTITDEHVAGGMIESNAAWRSPDDALFAIPLEVASEPRIGIFDGQGHEWMVLNGMVVIGWRPHT</sequence>
<dbReference type="InterPro" id="IPR011042">
    <property type="entry name" value="6-blade_b-propeller_TolB-like"/>
</dbReference>
<organism evidence="1 2">
    <name type="scientific">Kouleothrix aurantiaca</name>
    <dbReference type="NCBI Taxonomy" id="186479"/>
    <lineage>
        <taxon>Bacteria</taxon>
        <taxon>Bacillati</taxon>
        <taxon>Chloroflexota</taxon>
        <taxon>Chloroflexia</taxon>
        <taxon>Chloroflexales</taxon>
        <taxon>Roseiflexineae</taxon>
        <taxon>Roseiflexaceae</taxon>
        <taxon>Kouleothrix</taxon>
    </lineage>
</organism>
<dbReference type="Proteomes" id="UP000050509">
    <property type="component" value="Unassembled WGS sequence"/>
</dbReference>
<dbReference type="Pfam" id="PF07676">
    <property type="entry name" value="PD40"/>
    <property type="match status" value="1"/>
</dbReference>
<comment type="caution">
    <text evidence="1">The sequence shown here is derived from an EMBL/GenBank/DDBJ whole genome shotgun (WGS) entry which is preliminary data.</text>
</comment>
<protein>
    <submittedName>
        <fullName evidence="1">Uncharacterized protein</fullName>
    </submittedName>
</protein>